<organism evidence="1 2">
    <name type="scientific">Corynebacterium choanae</name>
    <dbReference type="NCBI Taxonomy" id="1862358"/>
    <lineage>
        <taxon>Bacteria</taxon>
        <taxon>Bacillati</taxon>
        <taxon>Actinomycetota</taxon>
        <taxon>Actinomycetes</taxon>
        <taxon>Mycobacteriales</taxon>
        <taxon>Corynebacteriaceae</taxon>
        <taxon>Corynebacterium</taxon>
    </lineage>
</organism>
<evidence type="ECO:0000313" key="2">
    <source>
        <dbReference type="Proteomes" id="UP000269019"/>
    </source>
</evidence>
<dbReference type="Proteomes" id="UP000269019">
    <property type="component" value="Chromosome"/>
</dbReference>
<keyword evidence="2" id="KW-1185">Reference proteome</keyword>
<dbReference type="AlphaFoldDB" id="A0A3G6J437"/>
<evidence type="ECO:0000313" key="1">
    <source>
        <dbReference type="EMBL" id="AZA12706.1"/>
    </source>
</evidence>
<name>A0A3G6J437_9CORY</name>
<proteinExistence type="predicted"/>
<reference evidence="1 2" key="1">
    <citation type="submission" date="2018-11" db="EMBL/GenBank/DDBJ databases">
        <authorList>
            <person name="Kleinhagauer T."/>
            <person name="Glaeser S.P."/>
            <person name="Spergser J."/>
            <person name="Ruckert C."/>
            <person name="Kaempfer P."/>
            <person name="Busse H.-J."/>
        </authorList>
    </citation>
    <scope>NUCLEOTIDE SEQUENCE [LARGE SCALE GENOMIC DNA]</scope>
    <source>
        <strain evidence="1 2">200CH</strain>
    </source>
</reference>
<gene>
    <name evidence="1" type="ORF">CCHOA_01390</name>
</gene>
<dbReference type="EMBL" id="CP033896">
    <property type="protein sequence ID" value="AZA12706.1"/>
    <property type="molecule type" value="Genomic_DNA"/>
</dbReference>
<dbReference type="KEGG" id="ccho:CCHOA_01390"/>
<sequence length="117" mass="12073">MGGEVSEEFAVFCQVVEPVERASGALMGEDFFLFPGEGVGDGGFFVHPAVAVLCELVEVVDPLVGLFTGCDAGELECELVDDGALGCAAGDIASCVALDVYETALDRVCGQHEVIAV</sequence>
<protein>
    <submittedName>
        <fullName evidence="1">Uncharacterized protein</fullName>
    </submittedName>
</protein>
<accession>A0A3G6J437</accession>